<accession>A0ABX4IXD2</accession>
<comment type="caution">
    <text evidence="2">The sequence shown here is derived from an EMBL/GenBank/DDBJ whole genome shotgun (WGS) entry which is preliminary data.</text>
</comment>
<dbReference type="InterPro" id="IPR029044">
    <property type="entry name" value="Nucleotide-diphossugar_trans"/>
</dbReference>
<feature type="domain" description="Glycosyltransferase 2-like" evidence="1">
    <location>
        <begin position="16"/>
        <end position="177"/>
    </location>
</feature>
<proteinExistence type="predicted"/>
<evidence type="ECO:0000313" key="2">
    <source>
        <dbReference type="EMBL" id="PDS47564.1"/>
    </source>
</evidence>
<dbReference type="Pfam" id="PF00535">
    <property type="entry name" value="Glycos_transf_2"/>
    <property type="match status" value="1"/>
</dbReference>
<name>A0ABX4IXD2_9HYPH</name>
<reference evidence="2 3" key="1">
    <citation type="submission" date="2017-09" db="EMBL/GenBank/DDBJ databases">
        <title>Comparative genomics of rhizobia isolated from Phaseolus vulgaris in China.</title>
        <authorList>
            <person name="Tong W."/>
        </authorList>
    </citation>
    <scope>NUCLEOTIDE SEQUENCE [LARGE SCALE GENOMIC DNA]</scope>
    <source>
        <strain evidence="2 3">Y27</strain>
    </source>
</reference>
<dbReference type="PANTHER" id="PTHR22916">
    <property type="entry name" value="GLYCOSYLTRANSFERASE"/>
    <property type="match status" value="1"/>
</dbReference>
<sequence>MSADILQPAKAGPAISVIIPTYNRSSFIGEAIDSVLRQTFGDFELIVIDDGSTDGTDEIVTGFEDNRLLFIQQKNAGRSAARNRAIEIARGRYIAFLDSDDTYLQDKLERQVEFMEKHPEIGMIYTSAKCIDAEGNILKNHVYIASVSGQIYHQVAFFRPVTITLPTVMLRREVLDTVGGFDERMERFEDTDLWRRVSKRYEVGALTYSTCLLRTHDDNTLRTQNPVKIANAIEYYVEKIFREDADMDSDFLKEGASRLYEYYGLAFMTVPAWRRQGLTLLRKSVEFSPKRFGAIAVTAGIATIRTLKNALSKQFRRKTA</sequence>
<dbReference type="EMBL" id="NWSL01000042">
    <property type="protein sequence ID" value="PDS47564.1"/>
    <property type="molecule type" value="Genomic_DNA"/>
</dbReference>
<dbReference type="SUPFAM" id="SSF53448">
    <property type="entry name" value="Nucleotide-diphospho-sugar transferases"/>
    <property type="match status" value="1"/>
</dbReference>
<gene>
    <name evidence="2" type="ORF">CO662_34250</name>
</gene>
<dbReference type="Gene3D" id="3.90.550.10">
    <property type="entry name" value="Spore Coat Polysaccharide Biosynthesis Protein SpsA, Chain A"/>
    <property type="match status" value="1"/>
</dbReference>
<dbReference type="PANTHER" id="PTHR22916:SF3">
    <property type="entry name" value="UDP-GLCNAC:BETAGAL BETA-1,3-N-ACETYLGLUCOSAMINYLTRANSFERASE-LIKE PROTEIN 1"/>
    <property type="match status" value="1"/>
</dbReference>
<keyword evidence="3" id="KW-1185">Reference proteome</keyword>
<evidence type="ECO:0000259" key="1">
    <source>
        <dbReference type="Pfam" id="PF00535"/>
    </source>
</evidence>
<dbReference type="Proteomes" id="UP000219972">
    <property type="component" value="Unassembled WGS sequence"/>
</dbReference>
<protein>
    <recommendedName>
        <fullName evidence="1">Glycosyltransferase 2-like domain-containing protein</fullName>
    </recommendedName>
</protein>
<dbReference type="RefSeq" id="WP_097545286.1">
    <property type="nucleotide sequence ID" value="NZ_NWSK01000036.1"/>
</dbReference>
<organism evidence="2 3">
    <name type="scientific">Rhizobium anhuiense</name>
    <dbReference type="NCBI Taxonomy" id="1184720"/>
    <lineage>
        <taxon>Bacteria</taxon>
        <taxon>Pseudomonadati</taxon>
        <taxon>Pseudomonadota</taxon>
        <taxon>Alphaproteobacteria</taxon>
        <taxon>Hyphomicrobiales</taxon>
        <taxon>Rhizobiaceae</taxon>
        <taxon>Rhizobium/Agrobacterium group</taxon>
        <taxon>Rhizobium</taxon>
    </lineage>
</organism>
<evidence type="ECO:0000313" key="3">
    <source>
        <dbReference type="Proteomes" id="UP000219972"/>
    </source>
</evidence>
<dbReference type="InterPro" id="IPR001173">
    <property type="entry name" value="Glyco_trans_2-like"/>
</dbReference>